<gene>
    <name evidence="6" type="ORF">AV654_11520</name>
</gene>
<dbReference type="PROSITE" id="PS00041">
    <property type="entry name" value="HTH_ARAC_FAMILY_1"/>
    <property type="match status" value="1"/>
</dbReference>
<evidence type="ECO:0000313" key="7">
    <source>
        <dbReference type="Proteomes" id="UP000076563"/>
    </source>
</evidence>
<sequence length="313" mass="35286">MDAVNAYLYEINLFVEPSSYAFRGAAMSNNEPDFSLLSHLLKDMKTELLNARRSKCNPDWIQKPFTPAYSKIYYICEGEGRMTVGGQELSPQPGQLVFAPAGLVQSFSVTDPTRTYTMYWCHFTSDLNWMGLFSLFKLPYCLTAQESSEAVALFERLADEHRRKKGPAGSIRVEAALLGVIAGYMEQAVLRQAGQAGLSFRHSKLGEVLDYIDAHLAEEMTIAELADIVHHHPNYFVRFFKRQLGTTPMTYIYERRLEKAKQLIGSTDMTIGEVAQATGFHDLFHLSKNFKKSVGIAPTEYRSLSRGLQLPSE</sequence>
<dbReference type="Pfam" id="PF02311">
    <property type="entry name" value="AraC_binding"/>
    <property type="match status" value="1"/>
</dbReference>
<dbReference type="GO" id="GO:0043565">
    <property type="term" value="F:sequence-specific DNA binding"/>
    <property type="evidence" value="ECO:0007669"/>
    <property type="project" value="InterPro"/>
</dbReference>
<dbReference type="AlphaFoldDB" id="A0A161SGU5"/>
<comment type="caution">
    <text evidence="6">The sequence shown here is derived from an EMBL/GenBank/DDBJ whole genome shotgun (WGS) entry which is preliminary data.</text>
</comment>
<evidence type="ECO:0000256" key="2">
    <source>
        <dbReference type="ARBA" id="ARBA00023125"/>
    </source>
</evidence>
<feature type="domain" description="HTH araC/xylS-type" evidence="5">
    <location>
        <begin position="206"/>
        <end position="304"/>
    </location>
</feature>
<dbReference type="GO" id="GO:0003700">
    <property type="term" value="F:DNA-binding transcription factor activity"/>
    <property type="evidence" value="ECO:0007669"/>
    <property type="project" value="InterPro"/>
</dbReference>
<accession>A0A161SGU5</accession>
<dbReference type="Pfam" id="PF12833">
    <property type="entry name" value="HTH_18"/>
    <property type="match status" value="1"/>
</dbReference>
<dbReference type="PROSITE" id="PS01124">
    <property type="entry name" value="HTH_ARAC_FAMILY_2"/>
    <property type="match status" value="1"/>
</dbReference>
<dbReference type="Gene3D" id="2.60.120.10">
    <property type="entry name" value="Jelly Rolls"/>
    <property type="match status" value="1"/>
</dbReference>
<evidence type="ECO:0000259" key="5">
    <source>
        <dbReference type="PROSITE" id="PS01124"/>
    </source>
</evidence>
<organism evidence="6 7">
    <name type="scientific">Paenibacillus elgii</name>
    <dbReference type="NCBI Taxonomy" id="189691"/>
    <lineage>
        <taxon>Bacteria</taxon>
        <taxon>Bacillati</taxon>
        <taxon>Bacillota</taxon>
        <taxon>Bacilli</taxon>
        <taxon>Bacillales</taxon>
        <taxon>Paenibacillaceae</taxon>
        <taxon>Paenibacillus</taxon>
    </lineage>
</organism>
<keyword evidence="1" id="KW-0805">Transcription regulation</keyword>
<dbReference type="InterPro" id="IPR009057">
    <property type="entry name" value="Homeodomain-like_sf"/>
</dbReference>
<dbReference type="InterPro" id="IPR018062">
    <property type="entry name" value="HTH_AraC-typ_CS"/>
</dbReference>
<keyword evidence="3" id="KW-0010">Activator</keyword>
<evidence type="ECO:0000256" key="1">
    <source>
        <dbReference type="ARBA" id="ARBA00023015"/>
    </source>
</evidence>
<evidence type="ECO:0000256" key="3">
    <source>
        <dbReference type="ARBA" id="ARBA00023159"/>
    </source>
</evidence>
<evidence type="ECO:0000313" key="6">
    <source>
        <dbReference type="EMBL" id="KZE80565.1"/>
    </source>
</evidence>
<dbReference type="OrthoDB" id="9780667at2"/>
<dbReference type="SUPFAM" id="SSF51215">
    <property type="entry name" value="Regulatory protein AraC"/>
    <property type="match status" value="1"/>
</dbReference>
<dbReference type="SMART" id="SM00342">
    <property type="entry name" value="HTH_ARAC"/>
    <property type="match status" value="1"/>
</dbReference>
<keyword evidence="7" id="KW-1185">Reference proteome</keyword>
<dbReference type="PANTHER" id="PTHR46796">
    <property type="entry name" value="HTH-TYPE TRANSCRIPTIONAL ACTIVATOR RHAS-RELATED"/>
    <property type="match status" value="1"/>
</dbReference>
<name>A0A161SGU5_9BACL</name>
<dbReference type="InterPro" id="IPR018060">
    <property type="entry name" value="HTH_AraC"/>
</dbReference>
<protein>
    <recommendedName>
        <fullName evidence="5">HTH araC/xylS-type domain-containing protein</fullName>
    </recommendedName>
</protein>
<keyword evidence="2" id="KW-0238">DNA-binding</keyword>
<dbReference type="InterPro" id="IPR014710">
    <property type="entry name" value="RmlC-like_jellyroll"/>
</dbReference>
<dbReference type="InterPro" id="IPR003313">
    <property type="entry name" value="AraC-bd"/>
</dbReference>
<dbReference type="Gene3D" id="1.10.10.60">
    <property type="entry name" value="Homeodomain-like"/>
    <property type="match status" value="2"/>
</dbReference>
<keyword evidence="4" id="KW-0804">Transcription</keyword>
<dbReference type="InterPro" id="IPR050204">
    <property type="entry name" value="AraC_XylS_family_regulators"/>
</dbReference>
<dbReference type="PANTHER" id="PTHR46796:SF6">
    <property type="entry name" value="ARAC SUBFAMILY"/>
    <property type="match status" value="1"/>
</dbReference>
<proteinExistence type="predicted"/>
<dbReference type="SUPFAM" id="SSF46689">
    <property type="entry name" value="Homeodomain-like"/>
    <property type="match status" value="2"/>
</dbReference>
<dbReference type="eggNOG" id="COG4977">
    <property type="taxonomic scope" value="Bacteria"/>
</dbReference>
<dbReference type="InterPro" id="IPR037923">
    <property type="entry name" value="HTH-like"/>
</dbReference>
<dbReference type="Proteomes" id="UP000076563">
    <property type="component" value="Unassembled WGS sequence"/>
</dbReference>
<reference evidence="7" key="1">
    <citation type="submission" date="2016-01" db="EMBL/GenBank/DDBJ databases">
        <title>Draft genome of Chromobacterium sp. F49.</title>
        <authorList>
            <person name="Hong K.W."/>
        </authorList>
    </citation>
    <scope>NUCLEOTIDE SEQUENCE [LARGE SCALE GENOMIC DNA]</scope>
    <source>
        <strain evidence="7">M63</strain>
    </source>
</reference>
<dbReference type="STRING" id="1007103.GCA_000213315_07278"/>
<dbReference type="EMBL" id="LQRA01000047">
    <property type="protein sequence ID" value="KZE80565.1"/>
    <property type="molecule type" value="Genomic_DNA"/>
</dbReference>
<evidence type="ECO:0000256" key="4">
    <source>
        <dbReference type="ARBA" id="ARBA00023163"/>
    </source>
</evidence>